<accession>A0A4S8WN25</accession>
<comment type="caution">
    <text evidence="3">The sequence shown here is derived from an EMBL/GenBank/DDBJ whole genome shotgun (WGS) entry which is preliminary data.</text>
</comment>
<dbReference type="Gene3D" id="1.10.510.10">
    <property type="entry name" value="Transferase(Phosphotransferase) domain 1"/>
    <property type="match status" value="1"/>
</dbReference>
<evidence type="ECO:0000259" key="1">
    <source>
        <dbReference type="PROSITE" id="PS50011"/>
    </source>
</evidence>
<dbReference type="GO" id="GO:0005524">
    <property type="term" value="F:ATP binding"/>
    <property type="evidence" value="ECO:0007669"/>
    <property type="project" value="InterPro"/>
</dbReference>
<dbReference type="SUPFAM" id="SSF56112">
    <property type="entry name" value="Protein kinase-like (PK-like)"/>
    <property type="match status" value="1"/>
</dbReference>
<reference evidence="4 5" key="1">
    <citation type="submission" date="2018-10" db="EMBL/GenBank/DDBJ databases">
        <title>Fifty Aureobasidium pullulans genomes reveal a recombining polyextremotolerant generalist.</title>
        <authorList>
            <person name="Gostincar C."/>
            <person name="Turk M."/>
            <person name="Zajc J."/>
            <person name="Gunde-Cimerman N."/>
        </authorList>
    </citation>
    <scope>NUCLEOTIDE SEQUENCE [LARGE SCALE GENOMIC DNA]</scope>
    <source>
        <strain evidence="3 5">EXF-11013</strain>
        <strain evidence="2 4">EXF-11900</strain>
    </source>
</reference>
<dbReference type="PROSITE" id="PS50011">
    <property type="entry name" value="PROTEIN_KINASE_DOM"/>
    <property type="match status" value="1"/>
</dbReference>
<evidence type="ECO:0000313" key="2">
    <source>
        <dbReference type="EMBL" id="THV63884.1"/>
    </source>
</evidence>
<feature type="domain" description="Protein kinase" evidence="1">
    <location>
        <begin position="1"/>
        <end position="203"/>
    </location>
</feature>
<sequence>MVHVYLNLWLYIFSDHWLRHYHGLILLPNGTTQRHILPASPKRWQTILHNDIKSENILLRWHASACESSRFPEIVLSDSGTSGIEYKVLGPRGTYRYAAPEMQQAFDLRTSLIHHLNVKAADIISNGIICTTKPDIWSFGKMMQVMMPEYHKVDGREVEERQGWWTGLEVIYGEDLVRWVRKCLGSTPLGRPSARKLLEKAVMEIGDEDGEDTGEEK</sequence>
<dbReference type="Proteomes" id="UP000304951">
    <property type="component" value="Unassembled WGS sequence"/>
</dbReference>
<dbReference type="EMBL" id="QZAF01001005">
    <property type="protein sequence ID" value="THV63884.1"/>
    <property type="molecule type" value="Genomic_DNA"/>
</dbReference>
<protein>
    <submittedName>
        <fullName evidence="3">Kinase-like protein</fullName>
    </submittedName>
</protein>
<keyword evidence="3" id="KW-0418">Kinase</keyword>
<evidence type="ECO:0000313" key="4">
    <source>
        <dbReference type="Proteomes" id="UP000304951"/>
    </source>
</evidence>
<proteinExistence type="predicted"/>
<organism evidence="3 5">
    <name type="scientific">Aureobasidium pullulans</name>
    <name type="common">Black yeast</name>
    <name type="synonym">Pullularia pullulans</name>
    <dbReference type="NCBI Taxonomy" id="5580"/>
    <lineage>
        <taxon>Eukaryota</taxon>
        <taxon>Fungi</taxon>
        <taxon>Dikarya</taxon>
        <taxon>Ascomycota</taxon>
        <taxon>Pezizomycotina</taxon>
        <taxon>Dothideomycetes</taxon>
        <taxon>Dothideomycetidae</taxon>
        <taxon>Dothideales</taxon>
        <taxon>Saccotheciaceae</taxon>
        <taxon>Aureobasidium</taxon>
    </lineage>
</organism>
<dbReference type="InterPro" id="IPR011009">
    <property type="entry name" value="Kinase-like_dom_sf"/>
</dbReference>
<dbReference type="AlphaFoldDB" id="A0A4S8WN25"/>
<dbReference type="PROSITE" id="PS00108">
    <property type="entry name" value="PROTEIN_KINASE_ST"/>
    <property type="match status" value="1"/>
</dbReference>
<evidence type="ECO:0000313" key="5">
    <source>
        <dbReference type="Proteomes" id="UP000310687"/>
    </source>
</evidence>
<dbReference type="EMBL" id="QZAL01000432">
    <property type="protein sequence ID" value="THW27569.1"/>
    <property type="molecule type" value="Genomic_DNA"/>
</dbReference>
<dbReference type="GO" id="GO:0004672">
    <property type="term" value="F:protein kinase activity"/>
    <property type="evidence" value="ECO:0007669"/>
    <property type="project" value="InterPro"/>
</dbReference>
<name>A0A4S8WN25_AURPU</name>
<dbReference type="InterPro" id="IPR008271">
    <property type="entry name" value="Ser/Thr_kinase_AS"/>
</dbReference>
<dbReference type="InterPro" id="IPR000719">
    <property type="entry name" value="Prot_kinase_dom"/>
</dbReference>
<dbReference type="Proteomes" id="UP000310687">
    <property type="component" value="Unassembled WGS sequence"/>
</dbReference>
<evidence type="ECO:0000313" key="3">
    <source>
        <dbReference type="EMBL" id="THW27569.1"/>
    </source>
</evidence>
<gene>
    <name evidence="3" type="ORF">D6D22_10750</name>
    <name evidence="2" type="ORF">D6D28_10323</name>
</gene>
<keyword evidence="3" id="KW-0808">Transferase</keyword>